<evidence type="ECO:0000313" key="2">
    <source>
        <dbReference type="EMBL" id="RIW30369.1"/>
    </source>
</evidence>
<keyword evidence="2" id="KW-0012">Acyltransferase</keyword>
<evidence type="ECO:0000313" key="3">
    <source>
        <dbReference type="Proteomes" id="UP000265801"/>
    </source>
</evidence>
<protein>
    <submittedName>
        <fullName evidence="2">2-acyl-glycerophospho-ethanolamine acyltransferase</fullName>
    </submittedName>
</protein>
<sequence>MDRQNLKIFTKVSYILAIIIIFSLLLMIITPARIFVVLISLSLLAFPVSIISMFSQEPLLKRLFALFGNLLPAGLFFYAVLMDFIDEFFRSAP</sequence>
<gene>
    <name evidence="2" type="ORF">D3H55_16660</name>
</gene>
<keyword evidence="1" id="KW-0472">Membrane</keyword>
<proteinExistence type="predicted"/>
<keyword evidence="2" id="KW-0808">Transferase</keyword>
<organism evidence="2 3">
    <name type="scientific">Bacillus salacetis</name>
    <dbReference type="NCBI Taxonomy" id="2315464"/>
    <lineage>
        <taxon>Bacteria</taxon>
        <taxon>Bacillati</taxon>
        <taxon>Bacillota</taxon>
        <taxon>Bacilli</taxon>
        <taxon>Bacillales</taxon>
        <taxon>Bacillaceae</taxon>
        <taxon>Bacillus</taxon>
    </lineage>
</organism>
<dbReference type="AlphaFoldDB" id="A0A3A1QXB3"/>
<name>A0A3A1QXB3_9BACI</name>
<evidence type="ECO:0000256" key="1">
    <source>
        <dbReference type="SAM" id="Phobius"/>
    </source>
</evidence>
<dbReference type="OrthoDB" id="2942374at2"/>
<reference evidence="2 3" key="1">
    <citation type="submission" date="2018-09" db="EMBL/GenBank/DDBJ databases">
        <title>Bacillus saliacetes sp. nov., isolated from Thai shrimp paste (Ka-pi).</title>
        <authorList>
            <person name="Daroonpunt R."/>
            <person name="Tanasupawat S."/>
            <person name="Yiamsombut S."/>
        </authorList>
    </citation>
    <scope>NUCLEOTIDE SEQUENCE [LARGE SCALE GENOMIC DNA]</scope>
    <source>
        <strain evidence="2 3">SKP7-4</strain>
    </source>
</reference>
<keyword evidence="3" id="KW-1185">Reference proteome</keyword>
<keyword evidence="1" id="KW-0812">Transmembrane</keyword>
<dbReference type="Proteomes" id="UP000265801">
    <property type="component" value="Unassembled WGS sequence"/>
</dbReference>
<feature type="transmembrane region" description="Helical" evidence="1">
    <location>
        <begin position="35"/>
        <end position="54"/>
    </location>
</feature>
<feature type="transmembrane region" description="Helical" evidence="1">
    <location>
        <begin position="63"/>
        <end position="81"/>
    </location>
</feature>
<dbReference type="GO" id="GO:0016746">
    <property type="term" value="F:acyltransferase activity"/>
    <property type="evidence" value="ECO:0007669"/>
    <property type="project" value="UniProtKB-KW"/>
</dbReference>
<comment type="caution">
    <text evidence="2">The sequence shown here is derived from an EMBL/GenBank/DDBJ whole genome shotgun (WGS) entry which is preliminary data.</text>
</comment>
<keyword evidence="1" id="KW-1133">Transmembrane helix</keyword>
<dbReference type="EMBL" id="QXIR01000026">
    <property type="protein sequence ID" value="RIW30369.1"/>
    <property type="molecule type" value="Genomic_DNA"/>
</dbReference>
<feature type="transmembrane region" description="Helical" evidence="1">
    <location>
        <begin position="12"/>
        <end position="29"/>
    </location>
</feature>
<accession>A0A3A1QXB3</accession>